<sequence length="510" mass="57706">MTTHSQLVWRGLLLVVTVLPTCSSLEVSIPVKEYEAASGGEIAMTCNFNPAKPDVKALVLKWEALPDKIDGTTQTVATYYSSPVVDIAPPYEGRTSLVVDIQKKVSVLTLTKLTMQDNRRYQCNVLIPNDDEGTTIAGTSLLVLVPPSKPLCQLQGKAEYWYNVTLTCMSQEGSPQPVYEWMSYNVQNVHRPFPPKTTQKDGVLSLFNISSETSGFFICTSTNRIGSASCNFTLAVMPSSMNIASTGIIIGVVVAGVLVIGIIICCCCRRRSKKNKYAEGSPGEMEFSDQHVSEPEKPYRDDNTKELKEYEDKDVASQSIFTIPTPGHMFDDDRHSAISSTHDGKASDMDSQPYRDRFDDRYGGSRDRLDDNRDRYGGSRDRLDDNRDRYGGSRDRLDDNRDRYGGSRDRLDDNRDRYGGSRDRLDDNRDRYGGSRDRLDDNRDRYGGSRDRLDDNRDRYGGSRDRLDDNRDRYGGSRDRLDDNRDRYGGSRDRLDDRRDRYGGSRDRLD</sequence>
<evidence type="ECO:0000256" key="4">
    <source>
        <dbReference type="ARBA" id="ARBA00022989"/>
    </source>
</evidence>
<dbReference type="KEGG" id="bspl:114846846"/>
<feature type="domain" description="Ig-like" evidence="11">
    <location>
        <begin position="146"/>
        <end position="235"/>
    </location>
</feature>
<dbReference type="InterPro" id="IPR042474">
    <property type="entry name" value="A33"/>
</dbReference>
<dbReference type="PROSITE" id="PS50835">
    <property type="entry name" value="IG_LIKE"/>
    <property type="match status" value="2"/>
</dbReference>
<dbReference type="InterPro" id="IPR003599">
    <property type="entry name" value="Ig_sub"/>
</dbReference>
<keyword evidence="7" id="KW-0393">Immunoglobulin domain</keyword>
<keyword evidence="4 9" id="KW-1133">Transmembrane helix</keyword>
<feature type="transmembrane region" description="Helical" evidence="9">
    <location>
        <begin position="247"/>
        <end position="268"/>
    </location>
</feature>
<keyword evidence="5 9" id="KW-0472">Membrane</keyword>
<proteinExistence type="predicted"/>
<name>A0A6P7LE59_BETSP</name>
<feature type="compositionally biased region" description="Basic and acidic residues" evidence="8">
    <location>
        <begin position="329"/>
        <end position="510"/>
    </location>
</feature>
<evidence type="ECO:0000313" key="13">
    <source>
        <dbReference type="RefSeq" id="XP_028991824.1"/>
    </source>
</evidence>
<feature type="chain" id="PRO_5027628713" evidence="10">
    <location>
        <begin position="25"/>
        <end position="510"/>
    </location>
</feature>
<dbReference type="FunCoup" id="A0A6P7LE59">
    <property type="interactions" value="1141"/>
</dbReference>
<feature type="region of interest" description="Disordered" evidence="8">
    <location>
        <begin position="276"/>
        <end position="510"/>
    </location>
</feature>
<dbReference type="InterPro" id="IPR013106">
    <property type="entry name" value="Ig_V-set"/>
</dbReference>
<protein>
    <submittedName>
        <fullName evidence="13">Cell surface A33 antigen-like</fullName>
    </submittedName>
</protein>
<feature type="signal peptide" evidence="10">
    <location>
        <begin position="1"/>
        <end position="24"/>
    </location>
</feature>
<dbReference type="SUPFAM" id="SSF48726">
    <property type="entry name" value="Immunoglobulin"/>
    <property type="match status" value="2"/>
</dbReference>
<dbReference type="GO" id="GO:0005886">
    <property type="term" value="C:plasma membrane"/>
    <property type="evidence" value="ECO:0007669"/>
    <property type="project" value="InterPro"/>
</dbReference>
<evidence type="ECO:0000256" key="5">
    <source>
        <dbReference type="ARBA" id="ARBA00023136"/>
    </source>
</evidence>
<keyword evidence="12" id="KW-1185">Reference proteome</keyword>
<evidence type="ECO:0000313" key="12">
    <source>
        <dbReference type="Proteomes" id="UP000515150"/>
    </source>
</evidence>
<dbReference type="PANTHER" id="PTHR44969">
    <property type="entry name" value="CELL SURFACE A33 ANTIGEN"/>
    <property type="match status" value="1"/>
</dbReference>
<dbReference type="GeneID" id="114846846"/>
<dbReference type="RefSeq" id="XP_028991824.1">
    <property type="nucleotide sequence ID" value="XM_029135991.2"/>
</dbReference>
<keyword evidence="3 10" id="KW-0732">Signal</keyword>
<evidence type="ECO:0000256" key="9">
    <source>
        <dbReference type="SAM" id="Phobius"/>
    </source>
</evidence>
<dbReference type="FunFam" id="2.60.40.10:FF:000095">
    <property type="entry name" value="immunoglobulin superfamily member 11 isoform X1"/>
    <property type="match status" value="1"/>
</dbReference>
<feature type="compositionally biased region" description="Basic and acidic residues" evidence="8">
    <location>
        <begin position="288"/>
        <end position="315"/>
    </location>
</feature>
<dbReference type="InterPro" id="IPR013783">
    <property type="entry name" value="Ig-like_fold"/>
</dbReference>
<evidence type="ECO:0000256" key="3">
    <source>
        <dbReference type="ARBA" id="ARBA00022729"/>
    </source>
</evidence>
<keyword evidence="2 9" id="KW-0812">Transmembrane</keyword>
<dbReference type="SUPFAM" id="SSF57997">
    <property type="entry name" value="Tropomyosin"/>
    <property type="match status" value="1"/>
</dbReference>
<dbReference type="PANTHER" id="PTHR44969:SF1">
    <property type="entry name" value="CELL SURFACE A33 ANTIGEN"/>
    <property type="match status" value="1"/>
</dbReference>
<keyword evidence="6" id="KW-1015">Disulfide bond</keyword>
<dbReference type="AlphaFoldDB" id="A0A6P7LE59"/>
<dbReference type="OrthoDB" id="8825892at2759"/>
<feature type="domain" description="Ig-like" evidence="11">
    <location>
        <begin position="20"/>
        <end position="125"/>
    </location>
</feature>
<evidence type="ECO:0000256" key="2">
    <source>
        <dbReference type="ARBA" id="ARBA00022692"/>
    </source>
</evidence>
<comment type="subcellular location">
    <subcellularLocation>
        <location evidence="1">Membrane</location>
        <topology evidence="1">Single-pass type I membrane protein</topology>
    </subcellularLocation>
</comment>
<evidence type="ECO:0000259" key="11">
    <source>
        <dbReference type="PROSITE" id="PS50835"/>
    </source>
</evidence>
<dbReference type="InterPro" id="IPR007110">
    <property type="entry name" value="Ig-like_dom"/>
</dbReference>
<organism evidence="12 13">
    <name type="scientific">Betta splendens</name>
    <name type="common">Siamese fighting fish</name>
    <dbReference type="NCBI Taxonomy" id="158456"/>
    <lineage>
        <taxon>Eukaryota</taxon>
        <taxon>Metazoa</taxon>
        <taxon>Chordata</taxon>
        <taxon>Craniata</taxon>
        <taxon>Vertebrata</taxon>
        <taxon>Euteleostomi</taxon>
        <taxon>Actinopterygii</taxon>
        <taxon>Neopterygii</taxon>
        <taxon>Teleostei</taxon>
        <taxon>Neoteleostei</taxon>
        <taxon>Acanthomorphata</taxon>
        <taxon>Anabantaria</taxon>
        <taxon>Anabantiformes</taxon>
        <taxon>Anabantoidei</taxon>
        <taxon>Osphronemidae</taxon>
        <taxon>Betta</taxon>
    </lineage>
</organism>
<evidence type="ECO:0000256" key="10">
    <source>
        <dbReference type="SAM" id="SignalP"/>
    </source>
</evidence>
<dbReference type="InterPro" id="IPR036179">
    <property type="entry name" value="Ig-like_dom_sf"/>
</dbReference>
<dbReference type="Gene3D" id="2.60.40.10">
    <property type="entry name" value="Immunoglobulins"/>
    <property type="match status" value="2"/>
</dbReference>
<dbReference type="Pfam" id="PF07686">
    <property type="entry name" value="V-set"/>
    <property type="match status" value="1"/>
</dbReference>
<evidence type="ECO:0000256" key="7">
    <source>
        <dbReference type="ARBA" id="ARBA00023319"/>
    </source>
</evidence>
<dbReference type="InParanoid" id="A0A6P7LE59"/>
<evidence type="ECO:0000256" key="8">
    <source>
        <dbReference type="SAM" id="MobiDB-lite"/>
    </source>
</evidence>
<dbReference type="Pfam" id="PF13927">
    <property type="entry name" value="Ig_3"/>
    <property type="match status" value="1"/>
</dbReference>
<reference evidence="13" key="1">
    <citation type="submission" date="2025-08" db="UniProtKB">
        <authorList>
            <consortium name="RefSeq"/>
        </authorList>
    </citation>
    <scope>IDENTIFICATION</scope>
</reference>
<dbReference type="SMART" id="SM00409">
    <property type="entry name" value="IG"/>
    <property type="match status" value="2"/>
</dbReference>
<evidence type="ECO:0000256" key="6">
    <source>
        <dbReference type="ARBA" id="ARBA00023157"/>
    </source>
</evidence>
<evidence type="ECO:0000256" key="1">
    <source>
        <dbReference type="ARBA" id="ARBA00004479"/>
    </source>
</evidence>
<gene>
    <name evidence="13" type="primary">LOC114846846</name>
</gene>
<dbReference type="Proteomes" id="UP000515150">
    <property type="component" value="Chromosome 21"/>
</dbReference>
<accession>A0A6P7LE59</accession>